<comment type="caution">
    <text evidence="5">The sequence shown here is derived from an EMBL/GenBank/DDBJ whole genome shotgun (WGS) entry which is preliminary data.</text>
</comment>
<protein>
    <submittedName>
        <fullName evidence="5">IS5 family transposase</fullName>
    </submittedName>
</protein>
<name>A0AA37F5Q8_9ACTN</name>
<keyword evidence="2" id="KW-0479">Metal-binding</keyword>
<comment type="cofactor">
    <cofactor evidence="1">
        <name>a divalent metal cation</name>
        <dbReference type="ChEBI" id="CHEBI:60240"/>
    </cofactor>
</comment>
<dbReference type="AlphaFoldDB" id="A0AA37F5Q8"/>
<dbReference type="InterPro" id="IPR027806">
    <property type="entry name" value="HARBI1_dom"/>
</dbReference>
<reference evidence="5" key="2">
    <citation type="submission" date="2022-09" db="EMBL/GenBank/DDBJ databases">
        <authorList>
            <person name="Sun Q."/>
            <person name="Ohkuma M."/>
        </authorList>
    </citation>
    <scope>NUCLEOTIDE SEQUENCE</scope>
    <source>
        <strain evidence="5">JCM 3093</strain>
    </source>
</reference>
<proteinExistence type="predicted"/>
<feature type="domain" description="Transposase Helix-turn-helix" evidence="4">
    <location>
        <begin position="4"/>
        <end position="42"/>
    </location>
</feature>
<accession>A0AA37F5Q8</accession>
<organism evidence="5 6">
    <name type="scientific">Planomonospora parontospora</name>
    <dbReference type="NCBI Taxonomy" id="58119"/>
    <lineage>
        <taxon>Bacteria</taxon>
        <taxon>Bacillati</taxon>
        <taxon>Actinomycetota</taxon>
        <taxon>Actinomycetes</taxon>
        <taxon>Streptosporangiales</taxon>
        <taxon>Streptosporangiaceae</taxon>
        <taxon>Planomonospora</taxon>
    </lineage>
</organism>
<dbReference type="Pfam" id="PF13359">
    <property type="entry name" value="DDE_Tnp_4"/>
    <property type="match status" value="1"/>
</dbReference>
<evidence type="ECO:0000256" key="1">
    <source>
        <dbReference type="ARBA" id="ARBA00001968"/>
    </source>
</evidence>
<dbReference type="EMBL" id="BMQD01000012">
    <property type="protein sequence ID" value="GGK76175.1"/>
    <property type="molecule type" value="Genomic_DNA"/>
</dbReference>
<evidence type="ECO:0000259" key="3">
    <source>
        <dbReference type="Pfam" id="PF13359"/>
    </source>
</evidence>
<dbReference type="GO" id="GO:0046872">
    <property type="term" value="F:metal ion binding"/>
    <property type="evidence" value="ECO:0007669"/>
    <property type="project" value="UniProtKB-KW"/>
</dbReference>
<gene>
    <name evidence="5" type="ORF">GCM10010126_39210</name>
</gene>
<evidence type="ECO:0000313" key="6">
    <source>
        <dbReference type="Proteomes" id="UP000627984"/>
    </source>
</evidence>
<dbReference type="Proteomes" id="UP000627984">
    <property type="component" value="Unassembled WGS sequence"/>
</dbReference>
<reference evidence="5" key="1">
    <citation type="journal article" date="2014" name="Int. J. Syst. Evol. Microbiol.">
        <title>Complete genome sequence of Corynebacterium casei LMG S-19264T (=DSM 44701T), isolated from a smear-ripened cheese.</title>
        <authorList>
            <consortium name="US DOE Joint Genome Institute (JGI-PGF)"/>
            <person name="Walter F."/>
            <person name="Albersmeier A."/>
            <person name="Kalinowski J."/>
            <person name="Ruckert C."/>
        </authorList>
    </citation>
    <scope>NUCLEOTIDE SEQUENCE</scope>
    <source>
        <strain evidence="5">JCM 3093</strain>
    </source>
</reference>
<evidence type="ECO:0000256" key="2">
    <source>
        <dbReference type="ARBA" id="ARBA00022723"/>
    </source>
</evidence>
<feature type="domain" description="DDE Tnp4" evidence="3">
    <location>
        <begin position="63"/>
        <end position="210"/>
    </location>
</feature>
<evidence type="ECO:0000259" key="4">
    <source>
        <dbReference type="Pfam" id="PF13613"/>
    </source>
</evidence>
<dbReference type="InterPro" id="IPR027805">
    <property type="entry name" value="Transposase_HTH_dom"/>
</dbReference>
<evidence type="ECO:0000313" key="5">
    <source>
        <dbReference type="EMBL" id="GGK76175.1"/>
    </source>
</evidence>
<dbReference type="Pfam" id="PF13613">
    <property type="entry name" value="HTH_Tnp_4"/>
    <property type="match status" value="1"/>
</dbReference>
<sequence length="220" mass="24029">MPALVLAHLRNGDTYARLSSGFAIGTTTAWRYVREAVDLVAALADDVHTAARKASHLAYAAGDGTLLPIDRLADDRPYYSGKHHRYGVNVPFLADPVSRLVGTSPTLPGAVHDLTAARRTGLIDALTGAGVQVFADRGYPGAGGTIRTPFKRHRHRPRLSRYQKSVNRSHARIRAIGERAAATLKAWKALVRLRRCPRRATAIVQAVLVLQLIEEDRYPG</sequence>